<dbReference type="OrthoDB" id="6706661at2"/>
<proteinExistence type="predicted"/>
<reference evidence="2" key="1">
    <citation type="submission" date="2016-11" db="EMBL/GenBank/DDBJ databases">
        <title>Halolamina sediminis sp. nov., an extremely halophilic archaeon isolated from solar salt.</title>
        <authorList>
            <person name="Koh H.-W."/>
            <person name="Rani S."/>
            <person name="Park S.-J."/>
        </authorList>
    </citation>
    <scope>NUCLEOTIDE SEQUENCE [LARGE SCALE GENOMIC DNA]</scope>
    <source>
        <strain evidence="2">Hb3</strain>
    </source>
</reference>
<organism evidence="1 2">
    <name type="scientific">Halomonas aestuarii</name>
    <dbReference type="NCBI Taxonomy" id="1897729"/>
    <lineage>
        <taxon>Bacteria</taxon>
        <taxon>Pseudomonadati</taxon>
        <taxon>Pseudomonadota</taxon>
        <taxon>Gammaproteobacteria</taxon>
        <taxon>Oceanospirillales</taxon>
        <taxon>Halomonadaceae</taxon>
        <taxon>Halomonas</taxon>
    </lineage>
</organism>
<protein>
    <submittedName>
        <fullName evidence="1">Uncharacterized protein</fullName>
    </submittedName>
</protein>
<gene>
    <name evidence="1" type="ORF">BOX17_00955</name>
</gene>
<dbReference type="EMBL" id="CP018139">
    <property type="protein sequence ID" value="APE29647.1"/>
    <property type="molecule type" value="Genomic_DNA"/>
</dbReference>
<dbReference type="AlphaFoldDB" id="A0A1J0VCB5"/>
<dbReference type="Proteomes" id="UP000181985">
    <property type="component" value="Chromosome"/>
</dbReference>
<evidence type="ECO:0000313" key="1">
    <source>
        <dbReference type="EMBL" id="APE29647.1"/>
    </source>
</evidence>
<evidence type="ECO:0000313" key="2">
    <source>
        <dbReference type="Proteomes" id="UP000181985"/>
    </source>
</evidence>
<accession>A0A1J0VCB5</accession>
<dbReference type="KEGG" id="hsi:BOX17_00955"/>
<name>A0A1J0VCB5_9GAMM</name>
<sequence>MPWKRIALLGLVGWGLFHFVIAPPAEVVATAIAEHHPLPEGAPLLSIAEPPRQGDLVAAPRRLPVEGLDVRVVPRATFELTARVLSSRSYRLGRDARLSPLDLALGWGPMAEEPVIEALEISQRNRWYYWRTDAPPPIPPRTIALNSSNIHMLAGDAATMASLKRLEAGDRVTLRGHLVDIEGDRWTWRTSTRRTDTGQGACEIMLVDALVVH</sequence>
<keyword evidence="2" id="KW-1185">Reference proteome</keyword>
<dbReference type="RefSeq" id="WP_071941634.1">
    <property type="nucleotide sequence ID" value="NZ_CP018139.1"/>
</dbReference>